<dbReference type="Gene3D" id="3.40.50.880">
    <property type="match status" value="1"/>
</dbReference>
<dbReference type="STRING" id="1236971.JCM9152_2480"/>
<keyword evidence="3" id="KW-1185">Reference proteome</keyword>
<feature type="domain" description="ThuA-like" evidence="1">
    <location>
        <begin position="34"/>
        <end position="214"/>
    </location>
</feature>
<dbReference type="SUPFAM" id="SSF52317">
    <property type="entry name" value="Class I glutamine amidotransferase-like"/>
    <property type="match status" value="1"/>
</dbReference>
<comment type="caution">
    <text evidence="2">The sequence shown here is derived from an EMBL/GenBank/DDBJ whole genome shotgun (WGS) entry which is preliminary data.</text>
</comment>
<evidence type="ECO:0000259" key="1">
    <source>
        <dbReference type="Pfam" id="PF06283"/>
    </source>
</evidence>
<dbReference type="RefSeq" id="WP_035344223.1">
    <property type="nucleotide sequence ID" value="NZ_BAUU01000015.1"/>
</dbReference>
<dbReference type="Pfam" id="PF06283">
    <property type="entry name" value="ThuA"/>
    <property type="match status" value="1"/>
</dbReference>
<reference evidence="2" key="1">
    <citation type="journal article" date="2014" name="Genome Announc.">
        <title>Draft Genome Sequences of Three Alkaliphilic Bacillus Strains, Bacillus wakoensis JCM 9140T, Bacillus akibai JCM 9157T, and Bacillus hemicellulosilyticus JCM 9152T.</title>
        <authorList>
            <person name="Yuki M."/>
            <person name="Oshima K."/>
            <person name="Suda W."/>
            <person name="Oshida Y."/>
            <person name="Kitamura K."/>
            <person name="Iida T."/>
            <person name="Hattori M."/>
            <person name="Ohkuma M."/>
        </authorList>
    </citation>
    <scope>NUCLEOTIDE SEQUENCE [LARGE SCALE GENOMIC DNA]</scope>
    <source>
        <strain evidence="2">JCM 9152</strain>
    </source>
</reference>
<name>W4QGJ9_9BACI</name>
<organism evidence="2 3">
    <name type="scientific">Halalkalibacter hemicellulosilyticusJCM 9152</name>
    <dbReference type="NCBI Taxonomy" id="1236971"/>
    <lineage>
        <taxon>Bacteria</taxon>
        <taxon>Bacillati</taxon>
        <taxon>Bacillota</taxon>
        <taxon>Bacilli</taxon>
        <taxon>Bacillales</taxon>
        <taxon>Bacillaceae</taxon>
        <taxon>Halalkalibacter</taxon>
    </lineage>
</organism>
<evidence type="ECO:0000313" key="2">
    <source>
        <dbReference type="EMBL" id="GAE31042.1"/>
    </source>
</evidence>
<sequence>MSKKIFAYLGDYYHEFDLMKESLSFVMKHLKLETDVTFDIRSVDTLVEDLKMEPDVVILSKENRLNPEDGKVNHWMDGEVAKNIASYVEGGGSWFAWHSGLASYDHIDTYVKMLRGHFTYHPPQANVTYEPVGHHPFTKGLARYEVWDEHYFVSFVENDTNIFLHSYSNDGEAVAGWHHRYGKGRVVCFTPSHCREALFHPYSQQIMKNIIVWCLSESNR</sequence>
<dbReference type="Proteomes" id="UP000018895">
    <property type="component" value="Unassembled WGS sequence"/>
</dbReference>
<protein>
    <recommendedName>
        <fullName evidence="1">ThuA-like domain-containing protein</fullName>
    </recommendedName>
</protein>
<dbReference type="EMBL" id="BAUU01000015">
    <property type="protein sequence ID" value="GAE31042.1"/>
    <property type="molecule type" value="Genomic_DNA"/>
</dbReference>
<dbReference type="InterPro" id="IPR029010">
    <property type="entry name" value="ThuA-like"/>
</dbReference>
<dbReference type="OrthoDB" id="9812305at2"/>
<gene>
    <name evidence="2" type="ORF">JCM9152_2480</name>
</gene>
<dbReference type="InterPro" id="IPR029062">
    <property type="entry name" value="Class_I_gatase-like"/>
</dbReference>
<accession>W4QGJ9</accession>
<proteinExistence type="predicted"/>
<dbReference type="AlphaFoldDB" id="W4QGJ9"/>
<evidence type="ECO:0000313" key="3">
    <source>
        <dbReference type="Proteomes" id="UP000018895"/>
    </source>
</evidence>